<accession>A0A7G9FNZ0</accession>
<name>A0A7G9FNZ0_9FIRM</name>
<dbReference type="RefSeq" id="WP_021985726.1">
    <property type="nucleotide sequence ID" value="NZ_CP060632.1"/>
</dbReference>
<dbReference type="Pfam" id="PF12993">
    <property type="entry name" value="DUF3877"/>
    <property type="match status" value="1"/>
</dbReference>
<gene>
    <name evidence="1" type="ORF">H9Q76_02995</name>
</gene>
<proteinExistence type="predicted"/>
<dbReference type="InterPro" id="IPR024539">
    <property type="entry name" value="DUF3877"/>
</dbReference>
<dbReference type="AlphaFoldDB" id="A0A7G9FNZ0"/>
<protein>
    <submittedName>
        <fullName evidence="1">DUF3877 family protein</fullName>
    </submittedName>
</protein>
<dbReference type="KEGG" id="wcp:H9Q76_02995"/>
<keyword evidence="2" id="KW-1185">Reference proteome</keyword>
<sequence>MTLEKHVIDTVKEWQTKIGTDDAGVRLYYPKVSMCGYLKLPVEEDSEKICQEAEAYFEKSVPELGHVTVTEKADRFCVFVSPEGCDYINLEIPVSEFLEGFLKVLKTQDMQQVRAYFQAFAKAHGTTVCEEDDEEDLGTVLSFADKDVEPYLYCVTDDQFGITYHRFTKDDFDTI</sequence>
<dbReference type="Proteomes" id="UP000515819">
    <property type="component" value="Chromosome"/>
</dbReference>
<evidence type="ECO:0000313" key="1">
    <source>
        <dbReference type="EMBL" id="QNM00272.1"/>
    </source>
</evidence>
<organism evidence="1 2">
    <name type="scientific">Wujia chipingensis</name>
    <dbReference type="NCBI Taxonomy" id="2763670"/>
    <lineage>
        <taxon>Bacteria</taxon>
        <taxon>Bacillati</taxon>
        <taxon>Bacillota</taxon>
        <taxon>Clostridia</taxon>
        <taxon>Lachnospirales</taxon>
        <taxon>Lachnospiraceae</taxon>
        <taxon>Wujia</taxon>
    </lineage>
</organism>
<reference evidence="1 2" key="1">
    <citation type="submission" date="2020-08" db="EMBL/GenBank/DDBJ databases">
        <authorList>
            <person name="Liu C."/>
            <person name="Sun Q."/>
        </authorList>
    </citation>
    <scope>NUCLEOTIDE SEQUENCE [LARGE SCALE GENOMIC DNA]</scope>
    <source>
        <strain evidence="1 2">NSJ-4</strain>
    </source>
</reference>
<dbReference type="EMBL" id="CP060632">
    <property type="protein sequence ID" value="QNM00272.1"/>
    <property type="molecule type" value="Genomic_DNA"/>
</dbReference>
<evidence type="ECO:0000313" key="2">
    <source>
        <dbReference type="Proteomes" id="UP000515819"/>
    </source>
</evidence>